<dbReference type="Gene3D" id="2.120.10.30">
    <property type="entry name" value="TolB, C-terminal domain"/>
    <property type="match status" value="1"/>
</dbReference>
<dbReference type="GO" id="GO:0008270">
    <property type="term" value="F:zinc ion binding"/>
    <property type="evidence" value="ECO:0007669"/>
    <property type="project" value="UniProtKB-KW"/>
</dbReference>
<keyword evidence="1" id="KW-0863">Zinc-finger</keyword>
<dbReference type="PANTHER" id="PTHR25462:SF296">
    <property type="entry name" value="MEIOTIC P26, ISOFORM F"/>
    <property type="match status" value="1"/>
</dbReference>
<dbReference type="RefSeq" id="XP_030849043.1">
    <property type="nucleotide sequence ID" value="XM_030993183.1"/>
</dbReference>
<sequence>MASKFPSEGDEKVKLHTRKGHDMKWSCDIHGEPIKFYCKEHDIPLCHPCATKDHQKPCHLENIGHVTLELVRKLDDKRLEIEKTKPHLQNLDSKIQTCSADARKHIQSIDGVANATFESKMKSVKDTERDKIRSINEEADKDIQKINEKREQRIKSCNEEAEQQHVVINKKQAKVLLETKEISEVVSKKIKDLISKNQHAISTINNIDTNIKRIEQDDKTLVNEAHQVIAALNDSLSSNVHQDVSDCLDRIQREVQKVKFVEGEVGGEHYGRIDGYIGKWELVKSIHIPPIVNYSRVCSLISDDEICVREVMNDVMYVTNISTEHTQEVTEGSSNMYITSCAPIDSNVIVCGKGGQGFTGDSLDGCITLYDRQWKVIRDISIPRNSSYYVEVYVDVDRDGMILAAQYDQSNIYVINPADGKIVNTITMHGKMVRGDLQALSSGDIVVKTGNDKFTVISRSGEEKAVIHCDEWKSAQCRVDKLIPHSQERNIYAVDQVSCDGIIQARRIVEYEKSDRRSLTNPCIVAASGNLVACDGDKLFVYKNKFIV</sequence>
<dbReference type="SUPFAM" id="SSF57845">
    <property type="entry name" value="B-box zinc-binding domain"/>
    <property type="match status" value="1"/>
</dbReference>
<dbReference type="InParanoid" id="A0A7M7T2G7"/>
<dbReference type="CDD" id="cd19776">
    <property type="entry name" value="Bbox2_TRIM25_C-IV"/>
    <property type="match status" value="1"/>
</dbReference>
<proteinExistence type="predicted"/>
<dbReference type="PANTHER" id="PTHR25462">
    <property type="entry name" value="BONUS, ISOFORM C-RELATED"/>
    <property type="match status" value="1"/>
</dbReference>
<dbReference type="Pfam" id="PF00643">
    <property type="entry name" value="zf-B_box"/>
    <property type="match status" value="1"/>
</dbReference>
<dbReference type="InterPro" id="IPR000315">
    <property type="entry name" value="Znf_B-box"/>
</dbReference>
<dbReference type="AlphaFoldDB" id="A0A7M7T2G7"/>
<dbReference type="SUPFAM" id="SSF50998">
    <property type="entry name" value="Quinoprotein alcohol dehydrogenase-like"/>
    <property type="match status" value="1"/>
</dbReference>
<dbReference type="Gene3D" id="3.30.160.60">
    <property type="entry name" value="Classic Zinc Finger"/>
    <property type="match status" value="1"/>
</dbReference>
<evidence type="ECO:0000259" key="2">
    <source>
        <dbReference type="PROSITE" id="PS50119"/>
    </source>
</evidence>
<dbReference type="InterPro" id="IPR047153">
    <property type="entry name" value="TRIM45/56/19-like"/>
</dbReference>
<keyword evidence="1" id="KW-0862">Zinc</keyword>
<evidence type="ECO:0000313" key="4">
    <source>
        <dbReference type="Proteomes" id="UP000007110"/>
    </source>
</evidence>
<dbReference type="OMA" id="ENIGHVT"/>
<dbReference type="EnsemblMetazoa" id="XM_030993183">
    <property type="protein sequence ID" value="XP_030849043"/>
    <property type="gene ID" value="LOC115927391"/>
</dbReference>
<dbReference type="Proteomes" id="UP000007110">
    <property type="component" value="Unassembled WGS sequence"/>
</dbReference>
<dbReference type="InterPro" id="IPR011047">
    <property type="entry name" value="Quinoprotein_ADH-like_sf"/>
</dbReference>
<protein>
    <recommendedName>
        <fullName evidence="2">B box-type domain-containing protein</fullName>
    </recommendedName>
</protein>
<dbReference type="InterPro" id="IPR011042">
    <property type="entry name" value="6-blade_b-propeller_TolB-like"/>
</dbReference>
<reference evidence="4" key="1">
    <citation type="submission" date="2015-02" db="EMBL/GenBank/DDBJ databases">
        <title>Genome sequencing for Strongylocentrotus purpuratus.</title>
        <authorList>
            <person name="Murali S."/>
            <person name="Liu Y."/>
            <person name="Vee V."/>
            <person name="English A."/>
            <person name="Wang M."/>
            <person name="Skinner E."/>
            <person name="Han Y."/>
            <person name="Muzny D.M."/>
            <person name="Worley K.C."/>
            <person name="Gibbs R.A."/>
        </authorList>
    </citation>
    <scope>NUCLEOTIDE SEQUENCE</scope>
</reference>
<dbReference type="OrthoDB" id="9989938at2759"/>
<keyword evidence="4" id="KW-1185">Reference proteome</keyword>
<keyword evidence="1" id="KW-0479">Metal-binding</keyword>
<evidence type="ECO:0000313" key="3">
    <source>
        <dbReference type="EnsemblMetazoa" id="XP_030849043"/>
    </source>
</evidence>
<name>A0A7M7T2G7_STRPU</name>
<reference evidence="3" key="2">
    <citation type="submission" date="2021-01" db="UniProtKB">
        <authorList>
            <consortium name="EnsemblMetazoa"/>
        </authorList>
    </citation>
    <scope>IDENTIFICATION</scope>
</reference>
<dbReference type="KEGG" id="spu:115927391"/>
<evidence type="ECO:0000256" key="1">
    <source>
        <dbReference type="PROSITE-ProRule" id="PRU00024"/>
    </source>
</evidence>
<organism evidence="3 4">
    <name type="scientific">Strongylocentrotus purpuratus</name>
    <name type="common">Purple sea urchin</name>
    <dbReference type="NCBI Taxonomy" id="7668"/>
    <lineage>
        <taxon>Eukaryota</taxon>
        <taxon>Metazoa</taxon>
        <taxon>Echinodermata</taxon>
        <taxon>Eleutherozoa</taxon>
        <taxon>Echinozoa</taxon>
        <taxon>Echinoidea</taxon>
        <taxon>Euechinoidea</taxon>
        <taxon>Echinacea</taxon>
        <taxon>Camarodonta</taxon>
        <taxon>Echinidea</taxon>
        <taxon>Strongylocentrotidae</taxon>
        <taxon>Strongylocentrotus</taxon>
    </lineage>
</organism>
<dbReference type="GeneID" id="115927391"/>
<accession>A0A7M7T2G7</accession>
<dbReference type="PROSITE" id="PS50119">
    <property type="entry name" value="ZF_BBOX"/>
    <property type="match status" value="1"/>
</dbReference>
<feature type="domain" description="B box-type" evidence="2">
    <location>
        <begin position="27"/>
        <end position="70"/>
    </location>
</feature>